<name>A0ABT9ND74_9ACTO</name>
<sequence length="459" mass="51013">MSHRYDGKIDFDHLEFATLEDDATEQQYADRFKATAPDTFARYLRRRWVVFAVAYFGYVCAYLVRNNFKLQSEQIRLENGWELTQIGIILTAFTLTYGFAKFFMGVLSDRVSLRRIFAGSLGGSALICIAMGYVHNFWLLFALMLVLGTLQGALAPSSMAMIANWYPNRSRGSGIAIWNTSQNLGGAGLPLIISWIAALGGAGSTHLGFLIPGMFVVVLSFVFWRYGGDRPEDEHMPRLNTIYGPYGEPDVDDVPEDGYWTTFYRFVITSPVVLIVALINAILYFLRFGILNWMPAFLGTEMGFEKYQYLTAFSVLEWVAIPGCFFFAWVAIKAPNRQSIVGSIGLIGLAALVWVYMGNHNYVVLLIVSGLMGALIYGPQLIVNIMTLNVVPLKAAGAAVGFVGLFGYIVGEMAANLVMPILAEHLSWTASFFVLFALAILGGVLYLFISRYEKKIVKA</sequence>
<feature type="transmembrane region" description="Helical" evidence="5">
    <location>
        <begin position="209"/>
        <end position="228"/>
    </location>
</feature>
<feature type="transmembrane region" description="Helical" evidence="5">
    <location>
        <begin position="363"/>
        <end position="383"/>
    </location>
</feature>
<evidence type="ECO:0000313" key="7">
    <source>
        <dbReference type="EMBL" id="MDP9801671.1"/>
    </source>
</evidence>
<evidence type="ECO:0000256" key="1">
    <source>
        <dbReference type="ARBA" id="ARBA00004651"/>
    </source>
</evidence>
<evidence type="ECO:0000259" key="6">
    <source>
        <dbReference type="PROSITE" id="PS50850"/>
    </source>
</evidence>
<evidence type="ECO:0000256" key="2">
    <source>
        <dbReference type="ARBA" id="ARBA00022692"/>
    </source>
</evidence>
<protein>
    <submittedName>
        <fullName evidence="7">OPA family glycerol-3-phosphate transporter-like MFS transporter</fullName>
    </submittedName>
</protein>
<dbReference type="SUPFAM" id="SSF103473">
    <property type="entry name" value="MFS general substrate transporter"/>
    <property type="match status" value="1"/>
</dbReference>
<dbReference type="Proteomes" id="UP001235966">
    <property type="component" value="Unassembled WGS sequence"/>
</dbReference>
<gene>
    <name evidence="7" type="ORF">J2S49_001747</name>
</gene>
<organism evidence="7 8">
    <name type="scientific">Arcanobacterium wilhelmae</name>
    <dbReference type="NCBI Taxonomy" id="1803177"/>
    <lineage>
        <taxon>Bacteria</taxon>
        <taxon>Bacillati</taxon>
        <taxon>Actinomycetota</taxon>
        <taxon>Actinomycetes</taxon>
        <taxon>Actinomycetales</taxon>
        <taxon>Actinomycetaceae</taxon>
        <taxon>Arcanobacterium</taxon>
    </lineage>
</organism>
<feature type="transmembrane region" description="Helical" evidence="5">
    <location>
        <begin position="339"/>
        <end position="357"/>
    </location>
</feature>
<keyword evidence="2 5" id="KW-0812">Transmembrane</keyword>
<dbReference type="PIRSF" id="PIRSF002808">
    <property type="entry name" value="Hexose_phosphate_transp"/>
    <property type="match status" value="1"/>
</dbReference>
<dbReference type="InterPro" id="IPR011701">
    <property type="entry name" value="MFS"/>
</dbReference>
<dbReference type="EMBL" id="JAUSQW010000001">
    <property type="protein sequence ID" value="MDP9801671.1"/>
    <property type="molecule type" value="Genomic_DNA"/>
</dbReference>
<keyword evidence="8" id="KW-1185">Reference proteome</keyword>
<dbReference type="PANTHER" id="PTHR43826">
    <property type="entry name" value="GLUCOSE-6-PHOSPHATE EXCHANGER SLC37A4"/>
    <property type="match status" value="1"/>
</dbReference>
<accession>A0ABT9ND74</accession>
<feature type="transmembrane region" description="Helical" evidence="5">
    <location>
        <begin position="395"/>
        <end position="422"/>
    </location>
</feature>
<reference evidence="7 8" key="1">
    <citation type="submission" date="2023-07" db="EMBL/GenBank/DDBJ databases">
        <title>Sequencing the genomes of 1000 actinobacteria strains.</title>
        <authorList>
            <person name="Klenk H.-P."/>
        </authorList>
    </citation>
    <scope>NUCLEOTIDE SEQUENCE [LARGE SCALE GENOMIC DNA]</scope>
    <source>
        <strain evidence="7 8">DSM 102162</strain>
    </source>
</reference>
<feature type="transmembrane region" description="Helical" evidence="5">
    <location>
        <begin position="184"/>
        <end position="203"/>
    </location>
</feature>
<feature type="domain" description="Major facilitator superfamily (MFS) profile" evidence="6">
    <location>
        <begin position="50"/>
        <end position="454"/>
    </location>
</feature>
<dbReference type="RefSeq" id="WP_278059914.1">
    <property type="nucleotide sequence ID" value="NZ_CP121247.1"/>
</dbReference>
<dbReference type="PANTHER" id="PTHR43826:SF6">
    <property type="entry name" value="GLYCEROL-3-PHOSPHATE TRANSPORTER"/>
    <property type="match status" value="1"/>
</dbReference>
<feature type="transmembrane region" description="Helical" evidence="5">
    <location>
        <begin position="266"/>
        <end position="287"/>
    </location>
</feature>
<dbReference type="InterPro" id="IPR036259">
    <property type="entry name" value="MFS_trans_sf"/>
</dbReference>
<dbReference type="InterPro" id="IPR051337">
    <property type="entry name" value="OPA_Antiporter"/>
</dbReference>
<feature type="transmembrane region" description="Helical" evidence="5">
    <location>
        <begin position="48"/>
        <end position="64"/>
    </location>
</feature>
<evidence type="ECO:0000256" key="5">
    <source>
        <dbReference type="SAM" id="Phobius"/>
    </source>
</evidence>
<feature type="transmembrane region" description="Helical" evidence="5">
    <location>
        <begin position="428"/>
        <end position="449"/>
    </location>
</feature>
<feature type="transmembrane region" description="Helical" evidence="5">
    <location>
        <begin position="116"/>
        <end position="134"/>
    </location>
</feature>
<dbReference type="InterPro" id="IPR000849">
    <property type="entry name" value="Sugar_P_transporter"/>
</dbReference>
<evidence type="ECO:0000256" key="3">
    <source>
        <dbReference type="ARBA" id="ARBA00022989"/>
    </source>
</evidence>
<comment type="subcellular location">
    <subcellularLocation>
        <location evidence="1">Cell membrane</location>
        <topology evidence="1">Multi-pass membrane protein</topology>
    </subcellularLocation>
</comment>
<dbReference type="InterPro" id="IPR020846">
    <property type="entry name" value="MFS_dom"/>
</dbReference>
<feature type="transmembrane region" description="Helical" evidence="5">
    <location>
        <begin position="84"/>
        <end position="104"/>
    </location>
</feature>
<proteinExistence type="predicted"/>
<dbReference type="Gene3D" id="1.20.1250.20">
    <property type="entry name" value="MFS general substrate transporter like domains"/>
    <property type="match status" value="2"/>
</dbReference>
<keyword evidence="3 5" id="KW-1133">Transmembrane helix</keyword>
<feature type="transmembrane region" description="Helical" evidence="5">
    <location>
        <begin position="140"/>
        <end position="163"/>
    </location>
</feature>
<evidence type="ECO:0000256" key="4">
    <source>
        <dbReference type="ARBA" id="ARBA00023136"/>
    </source>
</evidence>
<dbReference type="PROSITE" id="PS50850">
    <property type="entry name" value="MFS"/>
    <property type="match status" value="1"/>
</dbReference>
<feature type="transmembrane region" description="Helical" evidence="5">
    <location>
        <begin position="307"/>
        <end position="332"/>
    </location>
</feature>
<dbReference type="Pfam" id="PF07690">
    <property type="entry name" value="MFS_1"/>
    <property type="match status" value="1"/>
</dbReference>
<evidence type="ECO:0000313" key="8">
    <source>
        <dbReference type="Proteomes" id="UP001235966"/>
    </source>
</evidence>
<keyword evidence="4 5" id="KW-0472">Membrane</keyword>
<comment type="caution">
    <text evidence="7">The sequence shown here is derived from an EMBL/GenBank/DDBJ whole genome shotgun (WGS) entry which is preliminary data.</text>
</comment>